<dbReference type="EMBL" id="QJJG01000049">
    <property type="protein sequence ID" value="PXW32056.1"/>
    <property type="molecule type" value="Genomic_DNA"/>
</dbReference>
<dbReference type="AlphaFoldDB" id="A0A318F4P3"/>
<evidence type="ECO:0008006" key="3">
    <source>
        <dbReference type="Google" id="ProtNLM"/>
    </source>
</evidence>
<dbReference type="InterPro" id="IPR013762">
    <property type="entry name" value="Integrase-like_cat_sf"/>
</dbReference>
<accession>A0A318F4P3</accession>
<gene>
    <name evidence="1" type="ORF">DET57_1493</name>
</gene>
<sequence length="685" mass="79131">MATAIHLPEEFKKNSYAEQEDVVELSRIKNWDKLNQTVISTDTEGNAMVYFGEPVWNIRHYFSESKVKKHNFNFSDFHASQELRIELKLIVYGWLFHKNSFQSKAAKPSSLIERFLKLKVTYRFLLENNYTSLTTLTNSTKNWNLYEIYLIDKGLSQVHLTHVFISLNHVFALHQWLKLVFNLDKIKSLTLAKKLSNKSKQQTLTIPERIADEIYGKAIELVEVAYNYRKELAMTEKLLQQNYIAGKLIIDKKIQSGVLNWLTNSTGKIVNKHRYAQEINKVKPQKSKFIVNSTLKDPNLLLEKGNRSFKYYYNQLITACYICCGAFSGMRDSELGELTSESYFMEKFDGREFHMLQSRTFKLGEKSTTWVAAPIAKKAIELASELTKEWRLERSNASAMLATDVIWLSRSIGSKMPIFVDWTARLKRFCKHFNIIVNSNDYRECVESNPNSSLKIREVVQVGKPWPLAPHQFRRSLAFYTIRHRLGTTISLKQQYKHLYLQMTEWYTEGGTVARLNNLVIDDKLQGFLDTIKLEETTNKIFNFVHSDKPLSGSHGKAIVAMRDNVPHIYGSWDIIYQSVKNGTLSLHGTLHSYCKNGYNCDMDGVINPAFCVDCSSGSSIIDEENAKWWQTKHKELTDYLAVNPSASISIYSHCITQIRAAELIMRDFGISFVEYKHQVEVTES</sequence>
<dbReference type="GO" id="GO:0006310">
    <property type="term" value="P:DNA recombination"/>
    <property type="evidence" value="ECO:0007669"/>
    <property type="project" value="InterPro"/>
</dbReference>
<evidence type="ECO:0000313" key="2">
    <source>
        <dbReference type="Proteomes" id="UP000247485"/>
    </source>
</evidence>
<name>A0A318F4P3_KLEOX</name>
<dbReference type="Gene3D" id="1.10.443.10">
    <property type="entry name" value="Intergrase catalytic core"/>
    <property type="match status" value="1"/>
</dbReference>
<protein>
    <recommendedName>
        <fullName evidence="3">Integrase</fullName>
    </recommendedName>
</protein>
<comment type="caution">
    <text evidence="1">The sequence shown here is derived from an EMBL/GenBank/DDBJ whole genome shotgun (WGS) entry which is preliminary data.</text>
</comment>
<dbReference type="GO" id="GO:0015074">
    <property type="term" value="P:DNA integration"/>
    <property type="evidence" value="ECO:0007669"/>
    <property type="project" value="InterPro"/>
</dbReference>
<proteinExistence type="predicted"/>
<evidence type="ECO:0000313" key="1">
    <source>
        <dbReference type="EMBL" id="PXW32056.1"/>
    </source>
</evidence>
<dbReference type="Proteomes" id="UP000247485">
    <property type="component" value="Unassembled WGS sequence"/>
</dbReference>
<dbReference type="GO" id="GO:0003677">
    <property type="term" value="F:DNA binding"/>
    <property type="evidence" value="ECO:0007669"/>
    <property type="project" value="InterPro"/>
</dbReference>
<organism evidence="1 2">
    <name type="scientific">Klebsiella oxytoca</name>
    <dbReference type="NCBI Taxonomy" id="571"/>
    <lineage>
        <taxon>Bacteria</taxon>
        <taxon>Pseudomonadati</taxon>
        <taxon>Pseudomonadota</taxon>
        <taxon>Gammaproteobacteria</taxon>
        <taxon>Enterobacterales</taxon>
        <taxon>Enterobacteriaceae</taxon>
        <taxon>Klebsiella/Raoultella group</taxon>
        <taxon>Klebsiella</taxon>
    </lineage>
</organism>
<reference evidence="1 2" key="1">
    <citation type="submission" date="2018-05" db="EMBL/GenBank/DDBJ databases">
        <title>Freshwater and sediment microbial communities from various areas in North America, analyzing microbe dynamics in response to fracking.</title>
        <authorList>
            <person name="Lamendella R."/>
        </authorList>
    </citation>
    <scope>NUCLEOTIDE SEQUENCE [LARGE SCALE GENOMIC DNA]</scope>
    <source>
        <strain evidence="1 2">67</strain>
    </source>
</reference>